<proteinExistence type="predicted"/>
<accession>A0A8E2APY9</accession>
<keyword evidence="2 3" id="KW-0802">TPR repeat</keyword>
<dbReference type="PANTHER" id="PTHR45831:SF2">
    <property type="entry name" value="LD24721P"/>
    <property type="match status" value="1"/>
</dbReference>
<dbReference type="PANTHER" id="PTHR45831">
    <property type="entry name" value="LD24721P"/>
    <property type="match status" value="1"/>
</dbReference>
<dbReference type="EMBL" id="KV722444">
    <property type="protein sequence ID" value="OCH88773.1"/>
    <property type="molecule type" value="Genomic_DNA"/>
</dbReference>
<gene>
    <name evidence="4" type="ORF">OBBRIDRAFT_836353</name>
</gene>
<keyword evidence="1" id="KW-0677">Repeat</keyword>
<dbReference type="InterPro" id="IPR047150">
    <property type="entry name" value="SGT"/>
</dbReference>
<evidence type="ECO:0000313" key="5">
    <source>
        <dbReference type="Proteomes" id="UP000250043"/>
    </source>
</evidence>
<dbReference type="InterPro" id="IPR019734">
    <property type="entry name" value="TPR_rpt"/>
</dbReference>
<evidence type="ECO:0000256" key="3">
    <source>
        <dbReference type="PROSITE-ProRule" id="PRU00339"/>
    </source>
</evidence>
<evidence type="ECO:0000256" key="1">
    <source>
        <dbReference type="ARBA" id="ARBA00022737"/>
    </source>
</evidence>
<dbReference type="OrthoDB" id="2423701at2759"/>
<feature type="repeat" description="TPR" evidence="3">
    <location>
        <begin position="13"/>
        <end position="46"/>
    </location>
</feature>
<dbReference type="PROSITE" id="PS50005">
    <property type="entry name" value="TPR"/>
    <property type="match status" value="1"/>
</dbReference>
<dbReference type="GO" id="GO:0006620">
    <property type="term" value="P:post-translational protein targeting to endoplasmic reticulum membrane"/>
    <property type="evidence" value="ECO:0007669"/>
    <property type="project" value="TreeGrafter"/>
</dbReference>
<dbReference type="Pfam" id="PF07719">
    <property type="entry name" value="TPR_2"/>
    <property type="match status" value="1"/>
</dbReference>
<dbReference type="AlphaFoldDB" id="A0A8E2APY9"/>
<dbReference type="Proteomes" id="UP000250043">
    <property type="component" value="Unassembled WGS sequence"/>
</dbReference>
<dbReference type="Gene3D" id="1.25.40.10">
    <property type="entry name" value="Tetratricopeptide repeat domain"/>
    <property type="match status" value="1"/>
</dbReference>
<dbReference type="InterPro" id="IPR013105">
    <property type="entry name" value="TPR_2"/>
</dbReference>
<dbReference type="GO" id="GO:0060090">
    <property type="term" value="F:molecular adaptor activity"/>
    <property type="evidence" value="ECO:0007669"/>
    <property type="project" value="TreeGrafter"/>
</dbReference>
<dbReference type="SUPFAM" id="SSF48452">
    <property type="entry name" value="TPR-like"/>
    <property type="match status" value="1"/>
</dbReference>
<dbReference type="GO" id="GO:0072380">
    <property type="term" value="C:TRC complex"/>
    <property type="evidence" value="ECO:0007669"/>
    <property type="project" value="TreeGrafter"/>
</dbReference>
<dbReference type="InterPro" id="IPR011990">
    <property type="entry name" value="TPR-like_helical_dom_sf"/>
</dbReference>
<name>A0A8E2APY9_9APHY</name>
<protein>
    <submittedName>
        <fullName evidence="4">TPR-like protein</fullName>
    </submittedName>
</protein>
<evidence type="ECO:0000313" key="4">
    <source>
        <dbReference type="EMBL" id="OCH88773.1"/>
    </source>
</evidence>
<evidence type="ECO:0000256" key="2">
    <source>
        <dbReference type="ARBA" id="ARBA00022803"/>
    </source>
</evidence>
<keyword evidence="5" id="KW-1185">Reference proteome</keyword>
<organism evidence="4 5">
    <name type="scientific">Obba rivulosa</name>
    <dbReference type="NCBI Taxonomy" id="1052685"/>
    <lineage>
        <taxon>Eukaryota</taxon>
        <taxon>Fungi</taxon>
        <taxon>Dikarya</taxon>
        <taxon>Basidiomycota</taxon>
        <taxon>Agaricomycotina</taxon>
        <taxon>Agaricomycetes</taxon>
        <taxon>Polyporales</taxon>
        <taxon>Gelatoporiaceae</taxon>
        <taxon>Obba</taxon>
    </lineage>
</organism>
<sequence length="572" mass="64102">MSSPATEDDKRKAEALKAEGNALYTQGKHQEACIKYTEAIQLDGDNAVLYANRAAATMAKKEIEASLIATFDLRMATQLDKKYAKAWGRLASIFKEFHMYDWSIDAGNQAISCLPTAVLSSAESKLKEQCEKNIQAAKSERQKELDIRSSLLKASEDNSRVRVIPAEVVKSGQLPWDKARALRDVLSATNVQNSSAWIILNAHEEFSDGIKMVEELKWPEGGGLIRGNLNAITYITNAVLRDQRVFCLSSPDFVKKLDMQVTFELQIIKNEVGQCPWAGAKGEAATVQSEAMNLVKQKGWDIARRALSITVRTWILNGLFALNAGGDAREALHFYNNALEVLEWGAVKWANISTEDRGAIFKRTFIRGVKCLCMGAYVSVYHSAEIKPDEAEKLKGIAQDVLDDVDTHPPTSTPSEPLDIGFLHAFWTQPAVVAYSTLGFIHKKLAGDKRMKLESRDEDLLQAQVNYIKAFERSMPDDENCLYWANIVLQIMAEREVPLNLLLLQCQLVRKLLPVCSMIWEEGAGWERVIRLCFSTFDFERMLYQGLLNGAWTLEEPWMHGFTIVDVGGPLE</sequence>
<reference evidence="4 5" key="1">
    <citation type="submission" date="2016-07" db="EMBL/GenBank/DDBJ databases">
        <title>Draft genome of the white-rot fungus Obba rivulosa 3A-2.</title>
        <authorList>
            <consortium name="DOE Joint Genome Institute"/>
            <person name="Miettinen O."/>
            <person name="Riley R."/>
            <person name="Acob R."/>
            <person name="Barry K."/>
            <person name="Cullen D."/>
            <person name="De Vries R."/>
            <person name="Hainaut M."/>
            <person name="Hatakka A."/>
            <person name="Henrissat B."/>
            <person name="Hilden K."/>
            <person name="Kuo R."/>
            <person name="Labutti K."/>
            <person name="Lipzen A."/>
            <person name="Makela M.R."/>
            <person name="Sandor L."/>
            <person name="Spatafora J.W."/>
            <person name="Grigoriev I.V."/>
            <person name="Hibbett D.S."/>
        </authorList>
    </citation>
    <scope>NUCLEOTIDE SEQUENCE [LARGE SCALE GENOMIC DNA]</scope>
    <source>
        <strain evidence="4 5">3A-2</strain>
    </source>
</reference>
<dbReference type="SMART" id="SM00028">
    <property type="entry name" value="TPR"/>
    <property type="match status" value="2"/>
</dbReference>
<dbReference type="GO" id="GO:0016020">
    <property type="term" value="C:membrane"/>
    <property type="evidence" value="ECO:0007669"/>
    <property type="project" value="TreeGrafter"/>
</dbReference>